<dbReference type="InterPro" id="IPR036163">
    <property type="entry name" value="HMA_dom_sf"/>
</dbReference>
<dbReference type="InterPro" id="IPR036412">
    <property type="entry name" value="HAD-like_sf"/>
</dbReference>
<dbReference type="Gene3D" id="2.70.150.10">
    <property type="entry name" value="Calcium-transporting ATPase, cytoplasmic transduction domain A"/>
    <property type="match status" value="1"/>
</dbReference>
<evidence type="ECO:0000256" key="9">
    <source>
        <dbReference type="ARBA" id="ARBA00022723"/>
    </source>
</evidence>
<dbReference type="SFLD" id="SFLDS00003">
    <property type="entry name" value="Haloacid_Dehalogenase"/>
    <property type="match status" value="1"/>
</dbReference>
<dbReference type="InterPro" id="IPR023214">
    <property type="entry name" value="HAD_sf"/>
</dbReference>
<name>A0A944MAY9_9GAMM</name>
<dbReference type="PROSITE" id="PS00154">
    <property type="entry name" value="ATPASE_E1_E2"/>
    <property type="match status" value="1"/>
</dbReference>
<keyword evidence="16 23" id="KW-1133">Transmembrane helix</keyword>
<evidence type="ECO:0000256" key="5">
    <source>
        <dbReference type="ARBA" id="ARBA00022448"/>
    </source>
</evidence>
<evidence type="ECO:0000256" key="8">
    <source>
        <dbReference type="ARBA" id="ARBA00022692"/>
    </source>
</evidence>
<keyword evidence="17" id="KW-0186">Copper</keyword>
<dbReference type="GO" id="GO:0055070">
    <property type="term" value="P:copper ion homeostasis"/>
    <property type="evidence" value="ECO:0007669"/>
    <property type="project" value="TreeGrafter"/>
</dbReference>
<dbReference type="Pfam" id="PF00702">
    <property type="entry name" value="Hydrolase"/>
    <property type="match status" value="1"/>
</dbReference>
<dbReference type="InterPro" id="IPR018303">
    <property type="entry name" value="ATPase_P-typ_P_site"/>
</dbReference>
<evidence type="ECO:0000256" key="16">
    <source>
        <dbReference type="ARBA" id="ARBA00022989"/>
    </source>
</evidence>
<comment type="subcellular location">
    <subcellularLocation>
        <location evidence="1">Cell membrane</location>
        <topology evidence="1">Multi-pass membrane protein</topology>
    </subcellularLocation>
</comment>
<dbReference type="PROSITE" id="PS50846">
    <property type="entry name" value="HMA_2"/>
    <property type="match status" value="3"/>
</dbReference>
<dbReference type="SUPFAM" id="SSF56784">
    <property type="entry name" value="HAD-like"/>
    <property type="match status" value="1"/>
</dbReference>
<evidence type="ECO:0000256" key="3">
    <source>
        <dbReference type="ARBA" id="ARBA00012517"/>
    </source>
</evidence>
<dbReference type="GO" id="GO:0140581">
    <property type="term" value="F:P-type monovalent copper transporter activity"/>
    <property type="evidence" value="ECO:0007669"/>
    <property type="project" value="UniProtKB-EC"/>
</dbReference>
<evidence type="ECO:0000256" key="10">
    <source>
        <dbReference type="ARBA" id="ARBA00022737"/>
    </source>
</evidence>
<evidence type="ECO:0000256" key="22">
    <source>
        <dbReference type="ARBA" id="ARBA00049289"/>
    </source>
</evidence>
<feature type="transmembrane region" description="Helical" evidence="23">
    <location>
        <begin position="550"/>
        <end position="573"/>
    </location>
</feature>
<dbReference type="GO" id="GO:0016887">
    <property type="term" value="F:ATP hydrolysis activity"/>
    <property type="evidence" value="ECO:0007669"/>
    <property type="project" value="InterPro"/>
</dbReference>
<dbReference type="EC" id="7.2.2.8" evidence="3"/>
<evidence type="ECO:0000256" key="17">
    <source>
        <dbReference type="ARBA" id="ARBA00023008"/>
    </source>
</evidence>
<dbReference type="GO" id="GO:0005507">
    <property type="term" value="F:copper ion binding"/>
    <property type="evidence" value="ECO:0007669"/>
    <property type="project" value="InterPro"/>
</dbReference>
<dbReference type="SUPFAM" id="SSF81665">
    <property type="entry name" value="Calcium ATPase, transmembrane domain M"/>
    <property type="match status" value="1"/>
</dbReference>
<sequence>MPVIDRQRRAEPETKNPAGSYRLAIQGMSCQHCVAAVEKAVAALPDVEHIEVSLDSNSAQVTGGQPELAIAAIKQAGYDAQPLSTVPEHCPPAPTDTPGEVTDKPLTLTNGYMLAVDDMTCASCVAAVERAIRSVEGVSEAAVNLVEKRAQVVGGDPQRVIEAVTDQGYDARLEAPRRRADELLLEISAGVEDGELRLSRLLRALDPEVEIRGSGDLWRIHTGLHPAQLLLELQRADLSARLVEPFRDPYEEEAAAAAVEVRRSWQRALLAAAVGIPLMVAEMAGYTPGLGEPGGESFWLGIAIICFIVMRFSGGHYYLGALKQAKHLSANMDSLVALGTGTAWAASLLIVIQPEGLLLQTEKFYFDASVLILAFLQVGHVLETRAKRTTSEAVGALVGLAPKVARVVHQGEEVAVPVSLLRIGDEIQLRPGERVAIDGEVVEGESSVDESMLTGESVPVSKQPGDTVTGGSMNRNGSLRFRVTRLGDDTTLAHIIEMVRQAQMSKPPIARLVDRVSAIFVPVVIVIALITFGVWLMLGSTPALPHALTASIAVLVIACPCALGLATPIAIMVGTSRAAQLNVLIRNSDGLQRASGLTHLVVDKTGTLTRGRPTVTSIHPLAGVAEKRLIALAASVESQATHPLAEAIIEYADRRGIERAAVASFNSHAGQGVEGRVDGLLVELGGDQFLKANKLTPDSALLAHAKREAAQGGTPVWVVREGEIIGLLILKDPLRHDSRAAVEALGEQGVRLVICSGDNRATVQAVAAALGVEDFHSELLPAGKLEVVKELQARGYRVGMVGDGVNDAPALAQADTGFAIGSGTDVAIENADITLVGDSLVNLTTAIALSRATLRNIKQNLFGAFIYNVIGIPMAAGVLYPLTGWLLPPMFASAAMALSSVTVVTNANRLRFFQPVEEVPLRITLLKVSGMTCPHCVNNVTKALQAQAGVESAEVTLEDGQALVTGSADQDSLVNAVVEAGYSVESVSS</sequence>
<keyword evidence="7" id="KW-0597">Phosphoprotein</keyword>
<evidence type="ECO:0000256" key="4">
    <source>
        <dbReference type="ARBA" id="ARBA00015102"/>
    </source>
</evidence>
<evidence type="ECO:0000256" key="11">
    <source>
        <dbReference type="ARBA" id="ARBA00022741"/>
    </source>
</evidence>
<keyword evidence="12" id="KW-0187">Copper transport</keyword>
<dbReference type="NCBIfam" id="TIGR01511">
    <property type="entry name" value="ATPase-IB1_Cu"/>
    <property type="match status" value="1"/>
</dbReference>
<evidence type="ECO:0000256" key="19">
    <source>
        <dbReference type="ARBA" id="ARBA00023136"/>
    </source>
</evidence>
<comment type="caution">
    <text evidence="26">The sequence shown here is derived from an EMBL/GenBank/DDBJ whole genome shotgun (WGS) entry which is preliminary data.</text>
</comment>
<evidence type="ECO:0000256" key="23">
    <source>
        <dbReference type="RuleBase" id="RU362081"/>
    </source>
</evidence>
<keyword evidence="18" id="KW-0406">Ion transport</keyword>
<dbReference type="CDD" id="cd00371">
    <property type="entry name" value="HMA"/>
    <property type="match status" value="3"/>
</dbReference>
<evidence type="ECO:0000256" key="1">
    <source>
        <dbReference type="ARBA" id="ARBA00004651"/>
    </source>
</evidence>
<feature type="transmembrane region" description="Helical" evidence="23">
    <location>
        <begin position="332"/>
        <end position="352"/>
    </location>
</feature>
<dbReference type="InterPro" id="IPR023299">
    <property type="entry name" value="ATPase_P-typ_cyto_dom_N"/>
</dbReference>
<dbReference type="Gene3D" id="3.30.70.100">
    <property type="match status" value="3"/>
</dbReference>
<dbReference type="SUPFAM" id="SSF55008">
    <property type="entry name" value="HMA, heavy metal-associated domain"/>
    <property type="match status" value="3"/>
</dbReference>
<evidence type="ECO:0000256" key="12">
    <source>
        <dbReference type="ARBA" id="ARBA00022796"/>
    </source>
</evidence>
<dbReference type="PANTHER" id="PTHR43520">
    <property type="entry name" value="ATP7, ISOFORM B"/>
    <property type="match status" value="1"/>
</dbReference>
<feature type="domain" description="HMA" evidence="25">
    <location>
        <begin position="19"/>
        <end position="81"/>
    </location>
</feature>
<dbReference type="CDD" id="cd02094">
    <property type="entry name" value="P-type_ATPase_Cu-like"/>
    <property type="match status" value="1"/>
</dbReference>
<keyword evidence="6 23" id="KW-1003">Cell membrane</keyword>
<dbReference type="FunFam" id="2.70.150.10:FF:000002">
    <property type="entry name" value="Copper-transporting ATPase 1, putative"/>
    <property type="match status" value="1"/>
</dbReference>
<evidence type="ECO:0000256" key="21">
    <source>
        <dbReference type="ARBA" id="ARBA00033239"/>
    </source>
</evidence>
<keyword evidence="10" id="KW-0677">Repeat</keyword>
<dbReference type="NCBIfam" id="TIGR01525">
    <property type="entry name" value="ATPase-IB_hvy"/>
    <property type="match status" value="1"/>
</dbReference>
<feature type="domain" description="HMA" evidence="25">
    <location>
        <begin position="922"/>
        <end position="985"/>
    </location>
</feature>
<dbReference type="SFLD" id="SFLDG00002">
    <property type="entry name" value="C1.7:_P-type_atpase_like"/>
    <property type="match status" value="1"/>
</dbReference>
<evidence type="ECO:0000256" key="14">
    <source>
        <dbReference type="ARBA" id="ARBA00022842"/>
    </source>
</evidence>
<dbReference type="SFLD" id="SFLDF00027">
    <property type="entry name" value="p-type_atpase"/>
    <property type="match status" value="1"/>
</dbReference>
<organism evidence="26 27">
    <name type="scientific">Candidatus Thiodiazotropha taylori</name>
    <dbReference type="NCBI Taxonomy" id="2792791"/>
    <lineage>
        <taxon>Bacteria</taxon>
        <taxon>Pseudomonadati</taxon>
        <taxon>Pseudomonadota</taxon>
        <taxon>Gammaproteobacteria</taxon>
        <taxon>Chromatiales</taxon>
        <taxon>Sedimenticolaceae</taxon>
        <taxon>Candidatus Thiodiazotropha</taxon>
    </lineage>
</organism>
<dbReference type="Pfam" id="PF00403">
    <property type="entry name" value="HMA"/>
    <property type="match status" value="3"/>
</dbReference>
<evidence type="ECO:0000259" key="25">
    <source>
        <dbReference type="PROSITE" id="PS50846"/>
    </source>
</evidence>
<dbReference type="PROSITE" id="PS01047">
    <property type="entry name" value="HMA_1"/>
    <property type="match status" value="3"/>
</dbReference>
<feature type="transmembrane region" description="Helical" evidence="23">
    <location>
        <begin position="364"/>
        <end position="382"/>
    </location>
</feature>
<dbReference type="GO" id="GO:0005886">
    <property type="term" value="C:plasma membrane"/>
    <property type="evidence" value="ECO:0007669"/>
    <property type="project" value="UniProtKB-SubCell"/>
</dbReference>
<feature type="compositionally biased region" description="Polar residues" evidence="24">
    <location>
        <begin position="464"/>
        <end position="474"/>
    </location>
</feature>
<dbReference type="SUPFAM" id="SSF81653">
    <property type="entry name" value="Calcium ATPase, transduction domain A"/>
    <property type="match status" value="1"/>
</dbReference>
<keyword evidence="11 23" id="KW-0547">Nucleotide-binding</keyword>
<dbReference type="Gene3D" id="3.40.50.1000">
    <property type="entry name" value="HAD superfamily/HAD-like"/>
    <property type="match status" value="1"/>
</dbReference>
<feature type="transmembrane region" description="Helical" evidence="23">
    <location>
        <begin position="298"/>
        <end position="320"/>
    </location>
</feature>
<dbReference type="InterPro" id="IPR059000">
    <property type="entry name" value="ATPase_P-type_domA"/>
</dbReference>
<dbReference type="NCBIfam" id="TIGR00003">
    <property type="entry name" value="copper ion binding protein"/>
    <property type="match status" value="3"/>
</dbReference>
<evidence type="ECO:0000256" key="24">
    <source>
        <dbReference type="SAM" id="MobiDB-lite"/>
    </source>
</evidence>
<dbReference type="GO" id="GO:0005524">
    <property type="term" value="F:ATP binding"/>
    <property type="evidence" value="ECO:0007669"/>
    <property type="project" value="UniProtKB-UniRule"/>
</dbReference>
<keyword evidence="19 23" id="KW-0472">Membrane</keyword>
<dbReference type="Proteomes" id="UP000770889">
    <property type="component" value="Unassembled WGS sequence"/>
</dbReference>
<evidence type="ECO:0000256" key="6">
    <source>
        <dbReference type="ARBA" id="ARBA00022475"/>
    </source>
</evidence>
<accession>A0A944MAY9</accession>
<keyword evidence="8 23" id="KW-0812">Transmembrane</keyword>
<evidence type="ECO:0000313" key="27">
    <source>
        <dbReference type="Proteomes" id="UP000770889"/>
    </source>
</evidence>
<dbReference type="InterPro" id="IPR023298">
    <property type="entry name" value="ATPase_P-typ_TM_dom_sf"/>
</dbReference>
<proteinExistence type="inferred from homology"/>
<feature type="region of interest" description="Disordered" evidence="24">
    <location>
        <begin position="453"/>
        <end position="474"/>
    </location>
</feature>
<keyword evidence="15" id="KW-1278">Translocase</keyword>
<feature type="domain" description="HMA" evidence="25">
    <location>
        <begin position="110"/>
        <end position="172"/>
    </location>
</feature>
<feature type="transmembrane region" description="Helical" evidence="23">
    <location>
        <begin position="861"/>
        <end position="880"/>
    </location>
</feature>
<dbReference type="InterPro" id="IPR027256">
    <property type="entry name" value="P-typ_ATPase_IB"/>
</dbReference>
<dbReference type="InterPro" id="IPR017969">
    <property type="entry name" value="Heavy-metal-associated_CS"/>
</dbReference>
<evidence type="ECO:0000256" key="7">
    <source>
        <dbReference type="ARBA" id="ARBA00022553"/>
    </source>
</evidence>
<dbReference type="EMBL" id="JAHHGM010000019">
    <property type="protein sequence ID" value="MBT2990621.1"/>
    <property type="molecule type" value="Genomic_DNA"/>
</dbReference>
<feature type="transmembrane region" description="Helical" evidence="23">
    <location>
        <begin position="516"/>
        <end position="538"/>
    </location>
</feature>
<dbReference type="PANTHER" id="PTHR43520:SF6">
    <property type="entry name" value="COPPER-EXPORTING P-TYPE ATPASE"/>
    <property type="match status" value="1"/>
</dbReference>
<dbReference type="InterPro" id="IPR006122">
    <property type="entry name" value="HMA_Cu_ion-bd"/>
</dbReference>
<evidence type="ECO:0000256" key="15">
    <source>
        <dbReference type="ARBA" id="ARBA00022967"/>
    </source>
</evidence>
<keyword evidence="5" id="KW-0813">Transport</keyword>
<evidence type="ECO:0000256" key="18">
    <source>
        <dbReference type="ARBA" id="ARBA00023065"/>
    </source>
</evidence>
<comment type="similarity">
    <text evidence="2 23">Belongs to the cation transport ATPase (P-type) (TC 3.A.3) family. Type IB subfamily.</text>
</comment>
<evidence type="ECO:0000256" key="2">
    <source>
        <dbReference type="ARBA" id="ARBA00006024"/>
    </source>
</evidence>
<gene>
    <name evidence="26" type="ORF">KME65_16820</name>
</gene>
<keyword evidence="14" id="KW-0460">Magnesium</keyword>
<reference evidence="26 27" key="1">
    <citation type="submission" date="2021-05" db="EMBL/GenBank/DDBJ databases">
        <title>Genetic and Functional Diversity in Clade A Lucinid endosymbionts from the Bahamas.</title>
        <authorList>
            <person name="Giani N.M."/>
            <person name="Engel A.S."/>
            <person name="Campbell B.J."/>
        </authorList>
    </citation>
    <scope>NUCLEOTIDE SEQUENCE [LARGE SCALE GENOMIC DNA]</scope>
    <source>
        <strain evidence="26">LUC16012Gg_MoonRockCtena</strain>
    </source>
</reference>
<evidence type="ECO:0000313" key="26">
    <source>
        <dbReference type="EMBL" id="MBT2990621.1"/>
    </source>
</evidence>
<evidence type="ECO:0000256" key="20">
    <source>
        <dbReference type="ARBA" id="ARBA00029719"/>
    </source>
</evidence>
<dbReference type="PRINTS" id="PR00119">
    <property type="entry name" value="CATATPASE"/>
</dbReference>
<dbReference type="AlphaFoldDB" id="A0A944MAY9"/>
<dbReference type="InterPro" id="IPR044492">
    <property type="entry name" value="P_typ_ATPase_HD_dom"/>
</dbReference>
<dbReference type="GO" id="GO:0043682">
    <property type="term" value="F:P-type divalent copper transporter activity"/>
    <property type="evidence" value="ECO:0007669"/>
    <property type="project" value="TreeGrafter"/>
</dbReference>
<dbReference type="InterPro" id="IPR008250">
    <property type="entry name" value="ATPase_P-typ_transduc_dom_A_sf"/>
</dbReference>
<feature type="transmembrane region" description="Helical" evidence="23">
    <location>
        <begin position="886"/>
        <end position="904"/>
    </location>
</feature>
<comment type="catalytic activity">
    <reaction evidence="22">
        <text>Cu(+)(in) + ATP + H2O = Cu(+)(out) + ADP + phosphate + H(+)</text>
        <dbReference type="Rhea" id="RHEA:25792"/>
        <dbReference type="ChEBI" id="CHEBI:15377"/>
        <dbReference type="ChEBI" id="CHEBI:15378"/>
        <dbReference type="ChEBI" id="CHEBI:30616"/>
        <dbReference type="ChEBI" id="CHEBI:43474"/>
        <dbReference type="ChEBI" id="CHEBI:49552"/>
        <dbReference type="ChEBI" id="CHEBI:456216"/>
        <dbReference type="EC" id="7.2.2.8"/>
    </reaction>
</comment>
<dbReference type="Pfam" id="PF00122">
    <property type="entry name" value="E1-E2_ATPase"/>
    <property type="match status" value="1"/>
</dbReference>
<evidence type="ECO:0000256" key="13">
    <source>
        <dbReference type="ARBA" id="ARBA00022840"/>
    </source>
</evidence>
<dbReference type="NCBIfam" id="TIGR01494">
    <property type="entry name" value="ATPase_P-type"/>
    <property type="match status" value="1"/>
</dbReference>
<keyword evidence="9 23" id="KW-0479">Metal-binding</keyword>
<dbReference type="PRINTS" id="PR00943">
    <property type="entry name" value="CUATPASE"/>
</dbReference>
<dbReference type="InterPro" id="IPR006121">
    <property type="entry name" value="HMA_dom"/>
</dbReference>
<dbReference type="Gene3D" id="3.40.1110.10">
    <property type="entry name" value="Calcium-transporting ATPase, cytoplasmic domain N"/>
    <property type="match status" value="1"/>
</dbReference>
<dbReference type="InterPro" id="IPR001757">
    <property type="entry name" value="P_typ_ATPase"/>
</dbReference>
<keyword evidence="13 23" id="KW-0067">ATP-binding</keyword>
<feature type="transmembrane region" description="Helical" evidence="23">
    <location>
        <begin position="268"/>
        <end position="286"/>
    </location>
</feature>
<protein>
    <recommendedName>
        <fullName evidence="4">Copper-exporting P-type ATPase</fullName>
        <ecNumber evidence="3">7.2.2.8</ecNumber>
    </recommendedName>
    <alternativeName>
        <fullName evidence="20">Copper-exporting P-type ATPase A</fullName>
    </alternativeName>
    <alternativeName>
        <fullName evidence="21">Cu(+)-exporting ATPase</fullName>
    </alternativeName>
</protein>